<evidence type="ECO:0000313" key="3">
    <source>
        <dbReference type="Proteomes" id="UP000320333"/>
    </source>
</evidence>
<protein>
    <submittedName>
        <fullName evidence="2">Uncharacterized protein</fullName>
    </submittedName>
</protein>
<feature type="compositionally biased region" description="Polar residues" evidence="1">
    <location>
        <begin position="432"/>
        <end position="441"/>
    </location>
</feature>
<feature type="compositionally biased region" description="Basic and acidic residues" evidence="1">
    <location>
        <begin position="37"/>
        <end position="61"/>
    </location>
</feature>
<feature type="compositionally biased region" description="Acidic residues" evidence="1">
    <location>
        <begin position="64"/>
        <end position="76"/>
    </location>
</feature>
<dbReference type="AlphaFoldDB" id="A0A507DUF5"/>
<name>A0A507DUF5_9FUNG</name>
<gene>
    <name evidence="2" type="ORF">CcCBS67573_g09480</name>
</gene>
<proteinExistence type="predicted"/>
<reference evidence="2 3" key="1">
    <citation type="journal article" date="2019" name="Sci. Rep.">
        <title>Comparative genomics of chytrid fungi reveal insights into the obligate biotrophic and pathogenic lifestyle of Synchytrium endobioticum.</title>
        <authorList>
            <person name="van de Vossenberg B.T.L.H."/>
            <person name="Warris S."/>
            <person name="Nguyen H.D.T."/>
            <person name="van Gent-Pelzer M.P.E."/>
            <person name="Joly D.L."/>
            <person name="van de Geest H.C."/>
            <person name="Bonants P.J.M."/>
            <person name="Smith D.S."/>
            <person name="Levesque C.A."/>
            <person name="van der Lee T.A.J."/>
        </authorList>
    </citation>
    <scope>NUCLEOTIDE SEQUENCE [LARGE SCALE GENOMIC DNA]</scope>
    <source>
        <strain evidence="2 3">CBS 675.73</strain>
    </source>
</reference>
<keyword evidence="3" id="KW-1185">Reference proteome</keyword>
<accession>A0A507DUF5</accession>
<feature type="region of interest" description="Disordered" evidence="1">
    <location>
        <begin position="1"/>
        <end position="76"/>
    </location>
</feature>
<feature type="region of interest" description="Disordered" evidence="1">
    <location>
        <begin position="119"/>
        <end position="140"/>
    </location>
</feature>
<feature type="compositionally biased region" description="Low complexity" evidence="1">
    <location>
        <begin position="385"/>
        <end position="400"/>
    </location>
</feature>
<evidence type="ECO:0000313" key="2">
    <source>
        <dbReference type="EMBL" id="TPX55353.1"/>
    </source>
</evidence>
<comment type="caution">
    <text evidence="2">The sequence shown here is derived from an EMBL/GenBank/DDBJ whole genome shotgun (WGS) entry which is preliminary data.</text>
</comment>
<sequence length="692" mass="74347">MLTNDFPRNKRLINVPSQSGRRTRAASHANGQVTEEEASRAIKRNYDAIRGDKKGGERGSIEDGGGEEGESESDSDEFGLVAAMKRTRIGLEDASGPVTRSKRGMKASVSMNSLNSAQSLNSVHAVPSESEDDLDGPTVRRQTGKHLAPVAAANDDASDFCPSDVESSDMLVMAYSRSQAAVLRRHARARDIASRMADHFAREMPFASRAIFAGGPFSVRARLRRVTCDPDPFALVQNPPRWSEKGPVVIMLLPCAEDRPSEARLVAHYTFGTQTAAVNMPISDIHNLYLKRVSPKKVILNSLGNNIIAHAITTQHPRKIRDVLAGAPLNARDVKLLSNAQLRTTDASLESYSNIAIEVAERLEHAILADQIAPPALWKGKRKCAANGSGDSNASGNSKKGGSKDLNRHRQGTGNSSMVCHEEADDSDESSGHNTPVTQSQKEFDRAGSDYLYECQSTVIGVREESSSVFMFVFETSNDCDGFMTRFLQAVNDYSTYRTQARYATFSQPQLIKRALLTGQTVPVPGSIATHVSPFANDTLLACQISETGLFYQPVVSDIPAAASSSASSITNAVSTSRIQHRLICSHCHATLAVCTQTDALPTAYQIFVAHWNHAFAKRGGDKVKGYVVTAAAAAAAVAGVYRCVYASKGMEMIASGNGNMLSSQMADMSVASGGSSGKQGGKKGWDVVVVN</sequence>
<feature type="region of interest" description="Disordered" evidence="1">
    <location>
        <begin position="383"/>
        <end position="443"/>
    </location>
</feature>
<dbReference type="OrthoDB" id="2125418at2759"/>
<organism evidence="2 3">
    <name type="scientific">Chytriomyces confervae</name>
    <dbReference type="NCBI Taxonomy" id="246404"/>
    <lineage>
        <taxon>Eukaryota</taxon>
        <taxon>Fungi</taxon>
        <taxon>Fungi incertae sedis</taxon>
        <taxon>Chytridiomycota</taxon>
        <taxon>Chytridiomycota incertae sedis</taxon>
        <taxon>Chytridiomycetes</taxon>
        <taxon>Chytridiales</taxon>
        <taxon>Chytriomycetaceae</taxon>
        <taxon>Chytriomyces</taxon>
    </lineage>
</organism>
<dbReference type="EMBL" id="QEAP01000854">
    <property type="protein sequence ID" value="TPX55353.1"/>
    <property type="molecule type" value="Genomic_DNA"/>
</dbReference>
<evidence type="ECO:0000256" key="1">
    <source>
        <dbReference type="SAM" id="MobiDB-lite"/>
    </source>
</evidence>
<dbReference type="Proteomes" id="UP000320333">
    <property type="component" value="Unassembled WGS sequence"/>
</dbReference>